<dbReference type="Pfam" id="PF13145">
    <property type="entry name" value="Rotamase_2"/>
    <property type="match status" value="1"/>
</dbReference>
<comment type="caution">
    <text evidence="4">The sequence shown here is derived from an EMBL/GenBank/DDBJ whole genome shotgun (WGS) entry which is preliminary data.</text>
</comment>
<dbReference type="EMBL" id="DSQF01000018">
    <property type="protein sequence ID" value="HGZ43472.1"/>
    <property type="molecule type" value="Genomic_DNA"/>
</dbReference>
<proteinExistence type="predicted"/>
<dbReference type="PANTHER" id="PTHR47245:SF2">
    <property type="entry name" value="PEPTIDYL-PROLYL CIS-TRANS ISOMERASE HP_0175-RELATED"/>
    <property type="match status" value="1"/>
</dbReference>
<dbReference type="InterPro" id="IPR050245">
    <property type="entry name" value="PrsA_foldase"/>
</dbReference>
<gene>
    <name evidence="4" type="ORF">ENR23_08610</name>
</gene>
<reference evidence="4" key="1">
    <citation type="journal article" date="2020" name="mSystems">
        <title>Genome- and Community-Level Interaction Insights into Carbon Utilization and Element Cycling Functions of Hydrothermarchaeota in Hydrothermal Sediment.</title>
        <authorList>
            <person name="Zhou Z."/>
            <person name="Liu Y."/>
            <person name="Xu W."/>
            <person name="Pan J."/>
            <person name="Luo Z.H."/>
            <person name="Li M."/>
        </authorList>
    </citation>
    <scope>NUCLEOTIDE SEQUENCE [LARGE SCALE GENOMIC DNA]</scope>
    <source>
        <strain evidence="4">SpSt-381</strain>
    </source>
</reference>
<dbReference type="InterPro" id="IPR046357">
    <property type="entry name" value="PPIase_dom_sf"/>
</dbReference>
<dbReference type="PROSITE" id="PS50198">
    <property type="entry name" value="PPIC_PPIASE_2"/>
    <property type="match status" value="1"/>
</dbReference>
<organism evidence="4">
    <name type="scientific">Eiseniibacteriota bacterium</name>
    <dbReference type="NCBI Taxonomy" id="2212470"/>
    <lineage>
        <taxon>Bacteria</taxon>
        <taxon>Candidatus Eiseniibacteriota</taxon>
    </lineage>
</organism>
<feature type="chain" id="PRO_5032294070" description="PpiC domain-containing protein" evidence="2">
    <location>
        <begin position="31"/>
        <end position="570"/>
    </location>
</feature>
<dbReference type="Gene3D" id="3.10.50.40">
    <property type="match status" value="1"/>
</dbReference>
<keyword evidence="2" id="KW-0732">Signal</keyword>
<keyword evidence="1" id="KW-0697">Rotamase</keyword>
<dbReference type="PANTHER" id="PTHR47245">
    <property type="entry name" value="PEPTIDYLPROLYL ISOMERASE"/>
    <property type="match status" value="1"/>
</dbReference>
<evidence type="ECO:0000256" key="1">
    <source>
        <dbReference type="PROSITE-ProRule" id="PRU00278"/>
    </source>
</evidence>
<name>A0A832I1V6_UNCEI</name>
<accession>A0A832I1V6</accession>
<dbReference type="SUPFAM" id="SSF54534">
    <property type="entry name" value="FKBP-like"/>
    <property type="match status" value="1"/>
</dbReference>
<dbReference type="SUPFAM" id="SSF109998">
    <property type="entry name" value="Triger factor/SurA peptide-binding domain-like"/>
    <property type="match status" value="1"/>
</dbReference>
<feature type="signal peptide" evidence="2">
    <location>
        <begin position="1"/>
        <end position="30"/>
    </location>
</feature>
<dbReference type="GO" id="GO:0003755">
    <property type="term" value="F:peptidyl-prolyl cis-trans isomerase activity"/>
    <property type="evidence" value="ECO:0007669"/>
    <property type="project" value="UniProtKB-KW"/>
</dbReference>
<dbReference type="AlphaFoldDB" id="A0A832I1V6"/>
<evidence type="ECO:0000313" key="4">
    <source>
        <dbReference type="EMBL" id="HGZ43472.1"/>
    </source>
</evidence>
<dbReference type="InterPro" id="IPR027304">
    <property type="entry name" value="Trigger_fact/SurA_dom_sf"/>
</dbReference>
<evidence type="ECO:0000256" key="2">
    <source>
        <dbReference type="SAM" id="SignalP"/>
    </source>
</evidence>
<feature type="domain" description="PpiC" evidence="3">
    <location>
        <begin position="133"/>
        <end position="223"/>
    </location>
</feature>
<evidence type="ECO:0000259" key="3">
    <source>
        <dbReference type="PROSITE" id="PS50198"/>
    </source>
</evidence>
<dbReference type="InterPro" id="IPR000297">
    <property type="entry name" value="PPIase_PpiC"/>
</dbReference>
<keyword evidence="1" id="KW-0413">Isomerase</keyword>
<sequence>MPFSAVPRRRATLPAACAVLLLLVAGCASDPDVLVRVGSRTVTVDEFMSVARGNEFQYPGAPDSAKAALLEDLTRRLLLLAEAEDRGLFRDTLTLNVRRAAEERVLMQALYERMAPAAGVSDAEVAEFAAWRDSSARMQLIYVSTRPAAEAALAALAAGEPFGSVADRFNTAGLLPPGGDLGPLLPGSLVAPLDRLLRTAPLGRVVGPVEAPGEGWFLVRVSERRPNERPNGPEPEAVLRDMILQRKQRLARINATLRLREAWRYRIAPDGAQILFQRFNPAFDPTTGQLGSPPPLTPEEARRVLATWDGGAYTLADAYADLDRPEDRPNPSMIAALEAWIDAACTRRIAIAEARRRLLHEEPAIRERIQRTVDNYVLDAIYRSDVLAEAQLDSAWLRDYFERHRDDFQRLDAVEIESVTLRDTAQVSAVLRHAASAPSLAEALAAAGVSAAAETRTVTFPTTDPTLGFLERSFMQTPAGGVVGPQMTADGLVIMRVVSKQQTPQDFEELSGEALMLLQAQAQEARRDEAFRRVTDHLRRLHPPVLRPERLRRIPWPIPAAGAAPAGAAS</sequence>
<protein>
    <recommendedName>
        <fullName evidence="3">PpiC domain-containing protein</fullName>
    </recommendedName>
</protein>